<protein>
    <submittedName>
        <fullName evidence="1">Uncharacterized protein</fullName>
    </submittedName>
</protein>
<dbReference type="RefSeq" id="XP_018759983.1">
    <property type="nucleotide sequence ID" value="XM_018901487.1"/>
</dbReference>
<accession>W7NBA8</accession>
<dbReference type="EMBL" id="CM000581">
    <property type="protein sequence ID" value="EWG53792.1"/>
    <property type="molecule type" value="Genomic_DNA"/>
</dbReference>
<evidence type="ECO:0000313" key="1">
    <source>
        <dbReference type="EMBL" id="EWG53792.1"/>
    </source>
</evidence>
<dbReference type="HOGENOM" id="CLU_1906901_0_0_1"/>
<dbReference type="AlphaFoldDB" id="W7NBA8"/>
<organism evidence="1 2">
    <name type="scientific">Gibberella moniliformis (strain M3125 / FGSC 7600)</name>
    <name type="common">Maize ear and stalk rot fungus</name>
    <name type="synonym">Fusarium verticillioides</name>
    <dbReference type="NCBI Taxonomy" id="334819"/>
    <lineage>
        <taxon>Eukaryota</taxon>
        <taxon>Fungi</taxon>
        <taxon>Dikarya</taxon>
        <taxon>Ascomycota</taxon>
        <taxon>Pezizomycotina</taxon>
        <taxon>Sordariomycetes</taxon>
        <taxon>Hypocreomycetidae</taxon>
        <taxon>Hypocreales</taxon>
        <taxon>Nectriaceae</taxon>
        <taxon>Fusarium</taxon>
        <taxon>Fusarium fujikuroi species complex</taxon>
    </lineage>
</organism>
<gene>
    <name evidence="1" type="ORF">FVEG_12145</name>
</gene>
<sequence>MLEAKIKQQLYQKKFDSRFGCAVQGRRCPSVDLGGFIQKPDLQQALVRPTKERLRANDDAWLATSEQYFKGTSLYKVPPHGSYASEAPEANALQRNRQRPNHPLVITNQDPSPLALLVSAPGLHCESRARASF</sequence>
<evidence type="ECO:0000313" key="2">
    <source>
        <dbReference type="Proteomes" id="UP000009096"/>
    </source>
</evidence>
<dbReference type="Proteomes" id="UP000009096">
    <property type="component" value="Chromosome 4"/>
</dbReference>
<dbReference type="eggNOG" id="ENOG502RN03">
    <property type="taxonomic scope" value="Eukaryota"/>
</dbReference>
<dbReference type="KEGG" id="fvr:FVEG_12145"/>
<name>W7NBA8_GIBM7</name>
<proteinExistence type="predicted"/>
<dbReference type="VEuPathDB" id="FungiDB:FVEG_12145"/>
<dbReference type="EMBL" id="DS022259">
    <property type="protein sequence ID" value="EWG53792.1"/>
    <property type="molecule type" value="Genomic_DNA"/>
</dbReference>
<reference evidence="1 2" key="1">
    <citation type="journal article" date="2010" name="Nature">
        <title>Comparative genomics reveals mobile pathogenicity chromosomes in Fusarium.</title>
        <authorList>
            <person name="Ma L.J."/>
            <person name="van der Does H.C."/>
            <person name="Borkovich K.A."/>
            <person name="Coleman J.J."/>
            <person name="Daboussi M.J."/>
            <person name="Di Pietro A."/>
            <person name="Dufresne M."/>
            <person name="Freitag M."/>
            <person name="Grabherr M."/>
            <person name="Henrissat B."/>
            <person name="Houterman P.M."/>
            <person name="Kang S."/>
            <person name="Shim W.B."/>
            <person name="Woloshuk C."/>
            <person name="Xie X."/>
            <person name="Xu J.R."/>
            <person name="Antoniw J."/>
            <person name="Baker S.E."/>
            <person name="Bluhm B.H."/>
            <person name="Breakspear A."/>
            <person name="Brown D.W."/>
            <person name="Butchko R.A."/>
            <person name="Chapman S."/>
            <person name="Coulson R."/>
            <person name="Coutinho P.M."/>
            <person name="Danchin E.G."/>
            <person name="Diener A."/>
            <person name="Gale L.R."/>
            <person name="Gardiner D.M."/>
            <person name="Goff S."/>
            <person name="Hammond-Kosack K.E."/>
            <person name="Hilburn K."/>
            <person name="Hua-Van A."/>
            <person name="Jonkers W."/>
            <person name="Kazan K."/>
            <person name="Kodira C.D."/>
            <person name="Koehrsen M."/>
            <person name="Kumar L."/>
            <person name="Lee Y.H."/>
            <person name="Li L."/>
            <person name="Manners J.M."/>
            <person name="Miranda-Saavedra D."/>
            <person name="Mukherjee M."/>
            <person name="Park G."/>
            <person name="Park J."/>
            <person name="Park S.Y."/>
            <person name="Proctor R.H."/>
            <person name="Regev A."/>
            <person name="Ruiz-Roldan M.C."/>
            <person name="Sain D."/>
            <person name="Sakthikumar S."/>
            <person name="Sykes S."/>
            <person name="Schwartz D.C."/>
            <person name="Turgeon B.G."/>
            <person name="Wapinski I."/>
            <person name="Yoder O."/>
            <person name="Young S."/>
            <person name="Zeng Q."/>
            <person name="Zhou S."/>
            <person name="Galagan J."/>
            <person name="Cuomo C.A."/>
            <person name="Kistler H.C."/>
            <person name="Rep M."/>
        </authorList>
    </citation>
    <scope>NUCLEOTIDE SEQUENCE [LARGE SCALE GENOMIC DNA]</scope>
    <source>
        <strain evidence="2">M3125 / FGSC 7600</strain>
    </source>
</reference>
<keyword evidence="2" id="KW-1185">Reference proteome</keyword>
<dbReference type="GeneID" id="30069609"/>